<feature type="coiled-coil region" evidence="1">
    <location>
        <begin position="99"/>
        <end position="147"/>
    </location>
</feature>
<dbReference type="OrthoDB" id="312289at2759"/>
<reference evidence="2 3" key="1">
    <citation type="submission" date="2011-07" db="EMBL/GenBank/DDBJ databases">
        <authorList>
            <person name="Coyne R."/>
            <person name="Brami D."/>
            <person name="Johnson J."/>
            <person name="Hostetler J."/>
            <person name="Hannick L."/>
            <person name="Clark T."/>
            <person name="Cassidy-Hanley D."/>
            <person name="Inman J."/>
        </authorList>
    </citation>
    <scope>NUCLEOTIDE SEQUENCE [LARGE SCALE GENOMIC DNA]</scope>
    <source>
        <strain evidence="2 3">G5</strain>
    </source>
</reference>
<keyword evidence="1" id="KW-0175">Coiled coil</keyword>
<dbReference type="InParanoid" id="G0QLX7"/>
<dbReference type="GeneID" id="14909966"/>
<sequence length="560" mass="67205">MSTALSQIKQSLQKAYHKFIQTNYNVYMPGREHLHKERKYIHIEIQKKFQDIESERKQQRLALIEYKKKTKKRYIEQQLAYIDQQKKIGKDNLYLSTDSQTLNIENEEEKENLMKQLQKINEELQQIQQTKNELSQIDQKIEELEPDYVLITGIKKSIVINQLTYYEYMSRTLHGFVMHPETQKAIEKVHYDIEQNIPVRRELLFEVCPELFEAEIDQLDKISKDRILSRRPRLDTVIYIFKYFNLYKFKNESSVIRVIEKYNKYGEKEEKLEPLEQIKADEYEMRDFVYNKCGEFMLKYIDHLAEKRAAGYATIALILQNIELKDENKLTTIEKQLKEDLLKLKQIQQDFDDFCELCKERAIQEQKKLFVPEFVKQNKILEQAWIEKWELLVGNSYEFSDSILVPEVEYEDQFDKVLKQQRKYDIQELINQSNEEQKRLIGGDEPIRQRDRNLKDTSLLQKLSVLTDVMHQLPEQDRKKLVSTFQGQIGGKQSPEEKKILLTEMTKVLFQIIKTQRNLMLIFGLLISIQNLKNLEIFLIIYHMRFLTLLIRKKLEKFIV</sequence>
<name>G0QLX7_ICHMU</name>
<proteinExistence type="predicted"/>
<dbReference type="EMBL" id="GL983324">
    <property type="protein sequence ID" value="EGR33783.1"/>
    <property type="molecule type" value="Genomic_DNA"/>
</dbReference>
<evidence type="ECO:0000256" key="1">
    <source>
        <dbReference type="SAM" id="Coils"/>
    </source>
</evidence>
<organism evidence="2 3">
    <name type="scientific">Ichthyophthirius multifiliis</name>
    <name type="common">White spot disease agent</name>
    <name type="synonym">Ich</name>
    <dbReference type="NCBI Taxonomy" id="5932"/>
    <lineage>
        <taxon>Eukaryota</taxon>
        <taxon>Sar</taxon>
        <taxon>Alveolata</taxon>
        <taxon>Ciliophora</taxon>
        <taxon>Intramacronucleata</taxon>
        <taxon>Oligohymenophorea</taxon>
        <taxon>Hymenostomatida</taxon>
        <taxon>Ophryoglenina</taxon>
        <taxon>Ichthyophthirius</taxon>
    </lineage>
</organism>
<accession>G0QLX7</accession>
<dbReference type="OMA" id="YDINSAH"/>
<evidence type="ECO:0000313" key="2">
    <source>
        <dbReference type="EMBL" id="EGR33783.1"/>
    </source>
</evidence>
<dbReference type="Proteomes" id="UP000008983">
    <property type="component" value="Unassembled WGS sequence"/>
</dbReference>
<protein>
    <submittedName>
        <fullName evidence="2">Uncharacterized protein</fullName>
    </submittedName>
</protein>
<dbReference type="eggNOG" id="ENOG502SM8H">
    <property type="taxonomic scope" value="Eukaryota"/>
</dbReference>
<feature type="non-terminal residue" evidence="2">
    <location>
        <position position="560"/>
    </location>
</feature>
<dbReference type="RefSeq" id="XP_004039007.1">
    <property type="nucleotide sequence ID" value="XM_004038959.1"/>
</dbReference>
<keyword evidence="3" id="KW-1185">Reference proteome</keyword>
<gene>
    <name evidence="2" type="ORF">IMG5_038290</name>
</gene>
<evidence type="ECO:0000313" key="3">
    <source>
        <dbReference type="Proteomes" id="UP000008983"/>
    </source>
</evidence>
<dbReference type="AlphaFoldDB" id="G0QLX7"/>